<keyword evidence="1" id="KW-0812">Transmembrane</keyword>
<protein>
    <recommendedName>
        <fullName evidence="4">DUF4181 domain-containing protein</fullName>
    </recommendedName>
</protein>
<evidence type="ECO:0008006" key="4">
    <source>
        <dbReference type="Google" id="ProtNLM"/>
    </source>
</evidence>
<dbReference type="Proteomes" id="UP001500866">
    <property type="component" value="Unassembled WGS sequence"/>
</dbReference>
<organism evidence="2 3">
    <name type="scientific">Virgibacillus siamensis</name>
    <dbReference type="NCBI Taxonomy" id="480071"/>
    <lineage>
        <taxon>Bacteria</taxon>
        <taxon>Bacillati</taxon>
        <taxon>Bacillota</taxon>
        <taxon>Bacilli</taxon>
        <taxon>Bacillales</taxon>
        <taxon>Bacillaceae</taxon>
        <taxon>Virgibacillus</taxon>
    </lineage>
</organism>
<name>A0ABP3R9G4_9BACI</name>
<comment type="caution">
    <text evidence="2">The sequence shown here is derived from an EMBL/GenBank/DDBJ whole genome shotgun (WGS) entry which is preliminary data.</text>
</comment>
<feature type="transmembrane region" description="Helical" evidence="1">
    <location>
        <begin position="68"/>
        <end position="86"/>
    </location>
</feature>
<evidence type="ECO:0000256" key="1">
    <source>
        <dbReference type="SAM" id="Phobius"/>
    </source>
</evidence>
<dbReference type="RefSeq" id="WP_174615284.1">
    <property type="nucleotide sequence ID" value="NZ_BAAADS010000013.1"/>
</dbReference>
<reference evidence="3" key="1">
    <citation type="journal article" date="2019" name="Int. J. Syst. Evol. Microbiol.">
        <title>The Global Catalogue of Microorganisms (GCM) 10K type strain sequencing project: providing services to taxonomists for standard genome sequencing and annotation.</title>
        <authorList>
            <consortium name="The Broad Institute Genomics Platform"/>
            <consortium name="The Broad Institute Genome Sequencing Center for Infectious Disease"/>
            <person name="Wu L."/>
            <person name="Ma J."/>
        </authorList>
    </citation>
    <scope>NUCLEOTIDE SEQUENCE [LARGE SCALE GENOMIC DNA]</scope>
    <source>
        <strain evidence="3">JCM 15395</strain>
    </source>
</reference>
<accession>A0ABP3R9G4</accession>
<dbReference type="EMBL" id="BAAADS010000013">
    <property type="protein sequence ID" value="GAA0603107.1"/>
    <property type="molecule type" value="Genomic_DNA"/>
</dbReference>
<gene>
    <name evidence="2" type="ORF">GCM10009001_20130</name>
</gene>
<proteinExistence type="predicted"/>
<keyword evidence="1" id="KW-0472">Membrane</keyword>
<keyword evidence="1" id="KW-1133">Transmembrane helix</keyword>
<keyword evidence="3" id="KW-1185">Reference proteome</keyword>
<feature type="transmembrane region" description="Helical" evidence="1">
    <location>
        <begin position="37"/>
        <end position="56"/>
    </location>
</feature>
<evidence type="ECO:0000313" key="2">
    <source>
        <dbReference type="EMBL" id="GAA0603107.1"/>
    </source>
</evidence>
<sequence>MSEKVWKTLRITGLVVGFSIFLFLISYFETPQDVSKSYFGISLIVILFVCAIFLIFDRIKVQVTEEVNVKTFIYTGLVLIIMYLMAKII</sequence>
<evidence type="ECO:0000313" key="3">
    <source>
        <dbReference type="Proteomes" id="UP001500866"/>
    </source>
</evidence>
<feature type="transmembrane region" description="Helical" evidence="1">
    <location>
        <begin position="7"/>
        <end position="25"/>
    </location>
</feature>